<sequence>MHGDGEAGPRKRIPSPSSSLLDLPRVHVGYKGPVASSSVLRLKLLRHGHPLHLGSHGGRGQPGSREAVGKDVDQRGLLGLLDALLMVMEGRDHEASRSRAFIGGDAMVSNLIPGTCEVSSIMASCEASGIMADYEVSGIMAGCEVWLTTRYQVHALFPLLLSPRLDPCSLLLLFSLPLGSILVPYYCRNRCHSLYRKHGSRRGGSDTKDLGGRGHWCSGLLRQCSAHEVSRARLRRIWLRKATRNHVDNR</sequence>
<proteinExistence type="predicted"/>
<dbReference type="HOGENOM" id="CLU_1130612_0_0_1"/>
<dbReference type="Gramene" id="OGLUM03G10440.1">
    <property type="protein sequence ID" value="OGLUM03G10440.1"/>
    <property type="gene ID" value="OGLUM03G10440"/>
</dbReference>
<name>A0A0D9Z4N7_9ORYZ</name>
<dbReference type="Proteomes" id="UP000026961">
    <property type="component" value="Chromosome 3"/>
</dbReference>
<protein>
    <submittedName>
        <fullName evidence="1">Uncharacterized protein</fullName>
    </submittedName>
</protein>
<evidence type="ECO:0000313" key="1">
    <source>
        <dbReference type="EnsemblPlants" id="OGLUM03G10440.1"/>
    </source>
</evidence>
<dbReference type="EnsemblPlants" id="OGLUM03G10440.1">
    <property type="protein sequence ID" value="OGLUM03G10440.1"/>
    <property type="gene ID" value="OGLUM03G10440"/>
</dbReference>
<dbReference type="AlphaFoldDB" id="A0A0D9Z4N7"/>
<keyword evidence="2" id="KW-1185">Reference proteome</keyword>
<accession>A0A0D9Z4N7</accession>
<reference evidence="1" key="2">
    <citation type="submission" date="2018-05" db="EMBL/GenBank/DDBJ databases">
        <title>OgluRS3 (Oryza glumaepatula Reference Sequence Version 3).</title>
        <authorList>
            <person name="Zhang J."/>
            <person name="Kudrna D."/>
            <person name="Lee S."/>
            <person name="Talag J."/>
            <person name="Welchert J."/>
            <person name="Wing R.A."/>
        </authorList>
    </citation>
    <scope>NUCLEOTIDE SEQUENCE [LARGE SCALE GENOMIC DNA]</scope>
</reference>
<organism evidence="1">
    <name type="scientific">Oryza glumipatula</name>
    <dbReference type="NCBI Taxonomy" id="40148"/>
    <lineage>
        <taxon>Eukaryota</taxon>
        <taxon>Viridiplantae</taxon>
        <taxon>Streptophyta</taxon>
        <taxon>Embryophyta</taxon>
        <taxon>Tracheophyta</taxon>
        <taxon>Spermatophyta</taxon>
        <taxon>Magnoliopsida</taxon>
        <taxon>Liliopsida</taxon>
        <taxon>Poales</taxon>
        <taxon>Poaceae</taxon>
        <taxon>BOP clade</taxon>
        <taxon>Oryzoideae</taxon>
        <taxon>Oryzeae</taxon>
        <taxon>Oryzinae</taxon>
        <taxon>Oryza</taxon>
    </lineage>
</organism>
<reference evidence="1" key="1">
    <citation type="submission" date="2015-04" db="UniProtKB">
        <authorList>
            <consortium name="EnsemblPlants"/>
        </authorList>
    </citation>
    <scope>IDENTIFICATION</scope>
</reference>
<evidence type="ECO:0000313" key="2">
    <source>
        <dbReference type="Proteomes" id="UP000026961"/>
    </source>
</evidence>